<dbReference type="RefSeq" id="WP_188929371.1">
    <property type="nucleotide sequence ID" value="NZ_BMIA01000001.1"/>
</dbReference>
<dbReference type="Pfam" id="PF16344">
    <property type="entry name" value="FecR_C"/>
    <property type="match status" value="1"/>
</dbReference>
<dbReference type="Proteomes" id="UP000600214">
    <property type="component" value="Unassembled WGS sequence"/>
</dbReference>
<accession>A0ABQ1YH88</accession>
<reference evidence="4" key="1">
    <citation type="journal article" date="2019" name="Int. J. Syst. Evol. Microbiol.">
        <title>The Global Catalogue of Microorganisms (GCM) 10K type strain sequencing project: providing services to taxonomists for standard genome sequencing and annotation.</title>
        <authorList>
            <consortium name="The Broad Institute Genomics Platform"/>
            <consortium name="The Broad Institute Genome Sequencing Center for Infectious Disease"/>
            <person name="Wu L."/>
            <person name="Ma J."/>
        </authorList>
    </citation>
    <scope>NUCLEOTIDE SEQUENCE [LARGE SCALE GENOMIC DNA]</scope>
    <source>
        <strain evidence="4">CGMCC 1.15288</strain>
    </source>
</reference>
<evidence type="ECO:0000259" key="1">
    <source>
        <dbReference type="Pfam" id="PF04773"/>
    </source>
</evidence>
<dbReference type="PANTHER" id="PTHR30273:SF2">
    <property type="entry name" value="PROTEIN FECR"/>
    <property type="match status" value="1"/>
</dbReference>
<feature type="domain" description="Protein FecR C-terminal" evidence="2">
    <location>
        <begin position="327"/>
        <end position="394"/>
    </location>
</feature>
<gene>
    <name evidence="3" type="ORF">GCM10007423_10520</name>
</gene>
<dbReference type="InterPro" id="IPR012373">
    <property type="entry name" value="Ferrdict_sens_TM"/>
</dbReference>
<dbReference type="InterPro" id="IPR032508">
    <property type="entry name" value="FecR_C"/>
</dbReference>
<protein>
    <submittedName>
        <fullName evidence="3">Iron dicitrate transporter FecR</fullName>
    </submittedName>
</protein>
<dbReference type="Gene3D" id="2.60.120.1440">
    <property type="match status" value="1"/>
</dbReference>
<name>A0ABQ1YH88_9BACT</name>
<comment type="caution">
    <text evidence="3">The sequence shown here is derived from an EMBL/GenBank/DDBJ whole genome shotgun (WGS) entry which is preliminary data.</text>
</comment>
<proteinExistence type="predicted"/>
<evidence type="ECO:0000313" key="4">
    <source>
        <dbReference type="Proteomes" id="UP000600214"/>
    </source>
</evidence>
<organism evidence="3 4">
    <name type="scientific">Dyadobacter endophyticus</name>
    <dbReference type="NCBI Taxonomy" id="1749036"/>
    <lineage>
        <taxon>Bacteria</taxon>
        <taxon>Pseudomonadati</taxon>
        <taxon>Bacteroidota</taxon>
        <taxon>Cytophagia</taxon>
        <taxon>Cytophagales</taxon>
        <taxon>Spirosomataceae</taxon>
        <taxon>Dyadobacter</taxon>
    </lineage>
</organism>
<feature type="domain" description="FecR protein" evidence="1">
    <location>
        <begin position="190"/>
        <end position="284"/>
    </location>
</feature>
<keyword evidence="4" id="KW-1185">Reference proteome</keyword>
<evidence type="ECO:0000259" key="2">
    <source>
        <dbReference type="Pfam" id="PF16344"/>
    </source>
</evidence>
<dbReference type="EMBL" id="BMIA01000001">
    <property type="protein sequence ID" value="GGH25916.1"/>
    <property type="molecule type" value="Genomic_DNA"/>
</dbReference>
<dbReference type="Gene3D" id="3.55.50.30">
    <property type="match status" value="1"/>
</dbReference>
<dbReference type="Pfam" id="PF04773">
    <property type="entry name" value="FecR"/>
    <property type="match status" value="1"/>
</dbReference>
<dbReference type="InterPro" id="IPR006860">
    <property type="entry name" value="FecR"/>
</dbReference>
<sequence length="396" mass="43191">MYDERIEILIGKWMDGTLAASEKSELAEWVRLNPDDERIAAILEDAWQRFEPGQPMPEAASERILANIFPSRETVFADVDEAESTRSISWLWPKLAAAALLIGFGLYWWSGYQAKVEVAGDKGLKIQLADIPPGGNKAVLTLGDGSTVVLDSAGNGLLASQGGSSVTQSEKGELVYSEGAAGAEPVYNMVTTPKGGQYHIVLSDGTGVWLNAASSLRFPAAFTGKQRNVEITGEGYFEVAHDAQKPFVVKVNEAQITVLGTHFNVMAYADEKVMRTTLLEGAVKVARGEHTATLAPGQQARMSAASGAMRVMDDVDTEKELSWKNGYFQFENESLESVMRQVARWYDVEVKYEGNSSGENFSGRLPRNSNVSKLLKILALSGVKFRIEDKTIIVTP</sequence>
<dbReference type="PANTHER" id="PTHR30273">
    <property type="entry name" value="PERIPLASMIC SIGNAL SENSOR AND SIGMA FACTOR ACTIVATOR FECR-RELATED"/>
    <property type="match status" value="1"/>
</dbReference>
<evidence type="ECO:0000313" key="3">
    <source>
        <dbReference type="EMBL" id="GGH25916.1"/>
    </source>
</evidence>